<accession>A0A225E0A6</accession>
<feature type="domain" description="Core-binding (CB)" evidence="11">
    <location>
        <begin position="1"/>
        <end position="90"/>
    </location>
</feature>
<keyword evidence="5 9" id="KW-0229">DNA integration</keyword>
<dbReference type="GO" id="GO:0009037">
    <property type="term" value="F:tyrosine-based site-specific recombinase activity"/>
    <property type="evidence" value="ECO:0007669"/>
    <property type="project" value="UniProtKB-UniRule"/>
</dbReference>
<dbReference type="RefSeq" id="WP_202973864.1">
    <property type="nucleotide sequence ID" value="NZ_NIDE01000001.1"/>
</dbReference>
<comment type="subcellular location">
    <subcellularLocation>
        <location evidence="1 9">Cytoplasm</location>
    </subcellularLocation>
</comment>
<dbReference type="InterPro" id="IPR011010">
    <property type="entry name" value="DNA_brk_join_enz"/>
</dbReference>
<keyword evidence="6 9" id="KW-0238">DNA-binding</keyword>
<dbReference type="InterPro" id="IPR004107">
    <property type="entry name" value="Integrase_SAM-like_N"/>
</dbReference>
<evidence type="ECO:0000256" key="1">
    <source>
        <dbReference type="ARBA" id="ARBA00004496"/>
    </source>
</evidence>
<comment type="function">
    <text evidence="9">Site-specific tyrosine recombinase, which acts by catalyzing the cutting and rejoining of the recombining DNA molecules. The XerC-XerD complex is essential to convert dimers of the bacterial chromosome into monomers to permit their segregation at cell division. It also contributes to the segregational stability of plasmids.</text>
</comment>
<dbReference type="InterPro" id="IPR002104">
    <property type="entry name" value="Integrase_catalytic"/>
</dbReference>
<name>A0A225E0A6_9BACT</name>
<gene>
    <name evidence="9" type="primary">xerC</name>
    <name evidence="12" type="ORF">FRUB_00681</name>
</gene>
<evidence type="ECO:0000256" key="8">
    <source>
        <dbReference type="ARBA" id="ARBA00023306"/>
    </source>
</evidence>
<reference evidence="13" key="1">
    <citation type="submission" date="2017-06" db="EMBL/GenBank/DDBJ databases">
        <title>Genome analysis of Fimbriiglobus ruber SP5, the first member of the order Planctomycetales with confirmed chitinolytic capability.</title>
        <authorList>
            <person name="Ravin N.V."/>
            <person name="Rakitin A.L."/>
            <person name="Ivanova A.A."/>
            <person name="Beletsky A.V."/>
            <person name="Kulichevskaya I.S."/>
            <person name="Mardanov A.V."/>
            <person name="Dedysh S.N."/>
        </authorList>
    </citation>
    <scope>NUCLEOTIDE SEQUENCE [LARGE SCALE GENOMIC DNA]</scope>
    <source>
        <strain evidence="13">SP5</strain>
    </source>
</reference>
<comment type="caution">
    <text evidence="12">The sequence shown here is derived from an EMBL/GenBank/DDBJ whole genome shotgun (WGS) entry which is preliminary data.</text>
</comment>
<protein>
    <recommendedName>
        <fullName evidence="9">Tyrosine recombinase XerC</fullName>
    </recommendedName>
</protein>
<dbReference type="GO" id="GO:0006313">
    <property type="term" value="P:DNA transposition"/>
    <property type="evidence" value="ECO:0007669"/>
    <property type="project" value="UniProtKB-UniRule"/>
</dbReference>
<comment type="similarity">
    <text evidence="9">Belongs to the 'phage' integrase family. XerC subfamily.</text>
</comment>
<evidence type="ECO:0000256" key="7">
    <source>
        <dbReference type="ARBA" id="ARBA00023172"/>
    </source>
</evidence>
<dbReference type="PROSITE" id="PS51898">
    <property type="entry name" value="TYR_RECOMBINASE"/>
    <property type="match status" value="1"/>
</dbReference>
<dbReference type="Proteomes" id="UP000214646">
    <property type="component" value="Unassembled WGS sequence"/>
</dbReference>
<dbReference type="GO" id="GO:0003677">
    <property type="term" value="F:DNA binding"/>
    <property type="evidence" value="ECO:0007669"/>
    <property type="project" value="UniProtKB-UniRule"/>
</dbReference>
<evidence type="ECO:0000256" key="4">
    <source>
        <dbReference type="ARBA" id="ARBA00022829"/>
    </source>
</evidence>
<dbReference type="SUPFAM" id="SSF56349">
    <property type="entry name" value="DNA breaking-rejoining enzymes"/>
    <property type="match status" value="1"/>
</dbReference>
<dbReference type="GO" id="GO:0051301">
    <property type="term" value="P:cell division"/>
    <property type="evidence" value="ECO:0007669"/>
    <property type="project" value="UniProtKB-KW"/>
</dbReference>
<dbReference type="AlphaFoldDB" id="A0A225E0A6"/>
<evidence type="ECO:0000313" key="13">
    <source>
        <dbReference type="Proteomes" id="UP000214646"/>
    </source>
</evidence>
<keyword evidence="7 9" id="KW-0233">DNA recombination</keyword>
<dbReference type="InterPro" id="IPR013762">
    <property type="entry name" value="Integrase-like_cat_sf"/>
</dbReference>
<dbReference type="Pfam" id="PF00589">
    <property type="entry name" value="Phage_integrase"/>
    <property type="match status" value="1"/>
</dbReference>
<dbReference type="InterPro" id="IPR050090">
    <property type="entry name" value="Tyrosine_recombinase_XerCD"/>
</dbReference>
<feature type="active site" evidence="9">
    <location>
        <position position="175"/>
    </location>
</feature>
<feature type="domain" description="Tyr recombinase" evidence="10">
    <location>
        <begin position="111"/>
        <end position="296"/>
    </location>
</feature>
<dbReference type="Pfam" id="PF02899">
    <property type="entry name" value="Phage_int_SAM_1"/>
    <property type="match status" value="1"/>
</dbReference>
<dbReference type="GO" id="GO:0007059">
    <property type="term" value="P:chromosome segregation"/>
    <property type="evidence" value="ECO:0007669"/>
    <property type="project" value="UniProtKB-UniRule"/>
</dbReference>
<evidence type="ECO:0000256" key="2">
    <source>
        <dbReference type="ARBA" id="ARBA00022490"/>
    </source>
</evidence>
<feature type="active site" evidence="9">
    <location>
        <position position="251"/>
    </location>
</feature>
<feature type="active site" evidence="9">
    <location>
        <position position="151"/>
    </location>
</feature>
<feature type="active site" evidence="9">
    <location>
        <position position="274"/>
    </location>
</feature>
<feature type="active site" description="O-(3'-phospho-DNA)-tyrosine intermediate" evidence="9">
    <location>
        <position position="283"/>
    </location>
</feature>
<dbReference type="InterPro" id="IPR044068">
    <property type="entry name" value="CB"/>
</dbReference>
<proteinExistence type="inferred from homology"/>
<dbReference type="GO" id="GO:0005737">
    <property type="term" value="C:cytoplasm"/>
    <property type="evidence" value="ECO:0007669"/>
    <property type="project" value="UniProtKB-SubCell"/>
</dbReference>
<evidence type="ECO:0000256" key="3">
    <source>
        <dbReference type="ARBA" id="ARBA00022618"/>
    </source>
</evidence>
<dbReference type="CDD" id="cd00798">
    <property type="entry name" value="INT_XerDC_C"/>
    <property type="match status" value="1"/>
</dbReference>
<keyword evidence="4 9" id="KW-0159">Chromosome partition</keyword>
<comment type="subunit">
    <text evidence="9">Forms a cyclic heterotetrameric complex composed of two molecules of XerC and two molecules of XerD.</text>
</comment>
<keyword evidence="13" id="KW-1185">Reference proteome</keyword>
<dbReference type="PROSITE" id="PS51900">
    <property type="entry name" value="CB"/>
    <property type="match status" value="1"/>
</dbReference>
<evidence type="ECO:0000256" key="5">
    <source>
        <dbReference type="ARBA" id="ARBA00022908"/>
    </source>
</evidence>
<dbReference type="Gene3D" id="1.10.443.10">
    <property type="entry name" value="Intergrase catalytic core"/>
    <property type="match status" value="1"/>
</dbReference>
<evidence type="ECO:0000256" key="6">
    <source>
        <dbReference type="ARBA" id="ARBA00023125"/>
    </source>
</evidence>
<dbReference type="InterPro" id="IPR010998">
    <property type="entry name" value="Integrase_recombinase_N"/>
</dbReference>
<evidence type="ECO:0000259" key="11">
    <source>
        <dbReference type="PROSITE" id="PS51900"/>
    </source>
</evidence>
<dbReference type="InterPro" id="IPR023009">
    <property type="entry name" value="Tyrosine_recombinase_XerC/XerD"/>
</dbReference>
<dbReference type="EMBL" id="NIDE01000001">
    <property type="protein sequence ID" value="OWK46982.1"/>
    <property type="molecule type" value="Genomic_DNA"/>
</dbReference>
<dbReference type="Gene3D" id="1.10.150.130">
    <property type="match status" value="1"/>
</dbReference>
<dbReference type="HAMAP" id="MF_01808">
    <property type="entry name" value="Recomb_XerC_XerD"/>
    <property type="match status" value="1"/>
</dbReference>
<keyword evidence="3 9" id="KW-0132">Cell division</keyword>
<keyword evidence="2 9" id="KW-0963">Cytoplasm</keyword>
<dbReference type="PANTHER" id="PTHR30349:SF77">
    <property type="entry name" value="TYROSINE RECOMBINASE XERC"/>
    <property type="match status" value="1"/>
</dbReference>
<evidence type="ECO:0000313" key="12">
    <source>
        <dbReference type="EMBL" id="OWK46982.1"/>
    </source>
</evidence>
<dbReference type="NCBIfam" id="NF001399">
    <property type="entry name" value="PRK00283.1"/>
    <property type="match status" value="1"/>
</dbReference>
<evidence type="ECO:0000256" key="9">
    <source>
        <dbReference type="HAMAP-Rule" id="MF_01808"/>
    </source>
</evidence>
<organism evidence="12 13">
    <name type="scientific">Fimbriiglobus ruber</name>
    <dbReference type="NCBI Taxonomy" id="1908690"/>
    <lineage>
        <taxon>Bacteria</taxon>
        <taxon>Pseudomonadati</taxon>
        <taxon>Planctomycetota</taxon>
        <taxon>Planctomycetia</taxon>
        <taxon>Gemmatales</taxon>
        <taxon>Gemmataceae</taxon>
        <taxon>Fimbriiglobus</taxon>
    </lineage>
</organism>
<keyword evidence="8 9" id="KW-0131">Cell cycle</keyword>
<evidence type="ECO:0000259" key="10">
    <source>
        <dbReference type="PROSITE" id="PS51898"/>
    </source>
</evidence>
<feature type="active site" evidence="9">
    <location>
        <position position="248"/>
    </location>
</feature>
<dbReference type="PANTHER" id="PTHR30349">
    <property type="entry name" value="PHAGE INTEGRASE-RELATED"/>
    <property type="match status" value="1"/>
</dbReference>
<sequence length="302" mass="33250">MTLEQGLADYLVHLGVEMNSAAHTVKSYREDLSQALGFVREHMKKSSVEDRDWNTRVLRAFIAWLHEQGYAKTTIARRLASVRSFGKFLCRQGVLKVNPAEALRGPRQDKKLPHFLTVADVGKLLAAPGTGSPLANRDRALLETLYSAGLRVSELCGLNVADVDMTDGVCVVRGKGKKERLALLGDPAKEALRAWLGQRTLLLAEYGLGDTPAVFVNKSGGRLTTRSVGRLLIKHLRTAGLDPRTTPHTLRHSFATHLLDAGADIRGVQELLGHKSLATTQIYTHVTTTRLQESYHKAHPRA</sequence>